<evidence type="ECO:0000313" key="1">
    <source>
        <dbReference type="EMBL" id="OCT64392.1"/>
    </source>
</evidence>
<dbReference type="Proteomes" id="UP000694892">
    <property type="component" value="Chromosome 9_10L"/>
</dbReference>
<proteinExistence type="predicted"/>
<reference evidence="2" key="1">
    <citation type="journal article" date="2016" name="Nature">
        <title>Genome evolution in the allotetraploid frog Xenopus laevis.</title>
        <authorList>
            <person name="Session A.M."/>
            <person name="Uno Y."/>
            <person name="Kwon T."/>
            <person name="Chapman J.A."/>
            <person name="Toyoda A."/>
            <person name="Takahashi S."/>
            <person name="Fukui A."/>
            <person name="Hikosaka A."/>
            <person name="Suzuki A."/>
            <person name="Kondo M."/>
            <person name="van Heeringen S.J."/>
            <person name="Quigley I."/>
            <person name="Heinz S."/>
            <person name="Ogino H."/>
            <person name="Ochi H."/>
            <person name="Hellsten U."/>
            <person name="Lyons J.B."/>
            <person name="Simakov O."/>
            <person name="Putnam N."/>
            <person name="Stites J."/>
            <person name="Kuroki Y."/>
            <person name="Tanaka T."/>
            <person name="Michiue T."/>
            <person name="Watanabe M."/>
            <person name="Bogdanovic O."/>
            <person name="Lister R."/>
            <person name="Georgiou G."/>
            <person name="Paranjpe S.S."/>
            <person name="van Kruijsbergen I."/>
            <person name="Shu S."/>
            <person name="Carlson J."/>
            <person name="Kinoshita T."/>
            <person name="Ohta Y."/>
            <person name="Mawaribuchi S."/>
            <person name="Jenkins J."/>
            <person name="Grimwood J."/>
            <person name="Schmutz J."/>
            <person name="Mitros T."/>
            <person name="Mozaffari S.V."/>
            <person name="Suzuki Y."/>
            <person name="Haramoto Y."/>
            <person name="Yamamoto T.S."/>
            <person name="Takagi C."/>
            <person name="Heald R."/>
            <person name="Miller K."/>
            <person name="Haudenschild C."/>
            <person name="Kitzman J."/>
            <person name="Nakayama T."/>
            <person name="Izutsu Y."/>
            <person name="Robert J."/>
            <person name="Fortriede J."/>
            <person name="Burns K."/>
            <person name="Lotay V."/>
            <person name="Karimi K."/>
            <person name="Yasuoka Y."/>
            <person name="Dichmann D.S."/>
            <person name="Flajnik M.F."/>
            <person name="Houston D.W."/>
            <person name="Shendure J."/>
            <person name="DuPasquier L."/>
            <person name="Vize P.D."/>
            <person name="Zorn A.M."/>
            <person name="Ito M."/>
            <person name="Marcotte E.M."/>
            <person name="Wallingford J.B."/>
            <person name="Ito Y."/>
            <person name="Asashima M."/>
            <person name="Ueno N."/>
            <person name="Matsuda Y."/>
            <person name="Veenstra G.J."/>
            <person name="Fujiyama A."/>
            <person name="Harland R.M."/>
            <person name="Taira M."/>
            <person name="Rokhsar D.S."/>
        </authorList>
    </citation>
    <scope>NUCLEOTIDE SEQUENCE [LARGE SCALE GENOMIC DNA]</scope>
    <source>
        <strain evidence="2">J</strain>
    </source>
</reference>
<organism evidence="1 2">
    <name type="scientific">Xenopus laevis</name>
    <name type="common">African clawed frog</name>
    <dbReference type="NCBI Taxonomy" id="8355"/>
    <lineage>
        <taxon>Eukaryota</taxon>
        <taxon>Metazoa</taxon>
        <taxon>Chordata</taxon>
        <taxon>Craniata</taxon>
        <taxon>Vertebrata</taxon>
        <taxon>Euteleostomi</taxon>
        <taxon>Amphibia</taxon>
        <taxon>Batrachia</taxon>
        <taxon>Anura</taxon>
        <taxon>Pipoidea</taxon>
        <taxon>Pipidae</taxon>
        <taxon>Xenopodinae</taxon>
        <taxon>Xenopus</taxon>
        <taxon>Xenopus</taxon>
    </lineage>
</organism>
<name>A0A974C118_XENLA</name>
<evidence type="ECO:0000313" key="2">
    <source>
        <dbReference type="Proteomes" id="UP000694892"/>
    </source>
</evidence>
<dbReference type="AlphaFoldDB" id="A0A974C118"/>
<accession>A0A974C118</accession>
<sequence>MPIIYSVPTSARLTHLHTLCSLLGTLYTHTTLSSLSLSLYSVNTHRLLCANPCQPDINYPLCLAHSIHTPYTLHTHTQLSLYVITFVPVSV</sequence>
<gene>
    <name evidence="1" type="ORF">XELAEV_18045494mg</name>
</gene>
<dbReference type="EMBL" id="CM004482">
    <property type="protein sequence ID" value="OCT64392.1"/>
    <property type="molecule type" value="Genomic_DNA"/>
</dbReference>
<protein>
    <submittedName>
        <fullName evidence="1">Uncharacterized protein</fullName>
    </submittedName>
</protein>